<dbReference type="SUPFAM" id="SSF53098">
    <property type="entry name" value="Ribonuclease H-like"/>
    <property type="match status" value="1"/>
</dbReference>
<gene>
    <name evidence="1" type="ORF">NQ314_017234</name>
</gene>
<sequence length="533" mass="61702">MPKRTYFKQEWINPQINSEWAEIILPVEDNPFAFFVFYVKKKVNLSNMGRQSIVNGNKEVYIENTQVTDTKTDQNQNKIYDQIHVNNIQMGKYFNKPNVFSAEIIWVFHLIESQSSYSSCSKTIPVLKKMFFDSNIAQNMSLGPTKASYLLVYGLAPYFTDILEKTLKECEYVVVCFDESLNKVAQKGQMDLVLRYWDKEMNLVVSKYLKSVFIEGRATAENILKHFLEGISSISLNKILQVSMDGPNVNWKFYKQLKEEMVDHEMIDLGSCGLHVIHGALQTGHKSAGWNINSFLTGLYWLFKDSPARRSDFMSMTITNIFRYKFCQTRWVERSRAANRALLIFSDVKKYVNDSKVKLLSTVSVKNVLSGVNDELMPAKISFFSLLATTLEPFLKKFQSDEPLGPFLYTEVQILLINLLEKFIKKDVIPKDAKKILNINFKDSEILFPLNKIDIGFASRKLLKNITEESKKHIFYKECRTFLIACVTKIVSRCNLKYDTVKAISCLDPSLICNYPKKAEQRMRLTLEILYEK</sequence>
<protein>
    <submittedName>
        <fullName evidence="1">Uncharacterized protein</fullName>
    </submittedName>
</protein>
<dbReference type="EMBL" id="JANEYF010004812">
    <property type="protein sequence ID" value="KAJ8930017.1"/>
    <property type="molecule type" value="Genomic_DNA"/>
</dbReference>
<dbReference type="InterPro" id="IPR012337">
    <property type="entry name" value="RNaseH-like_sf"/>
</dbReference>
<evidence type="ECO:0000313" key="1">
    <source>
        <dbReference type="EMBL" id="KAJ8930017.1"/>
    </source>
</evidence>
<proteinExistence type="predicted"/>
<reference evidence="1" key="1">
    <citation type="journal article" date="2023" name="Insect Mol. Biol.">
        <title>Genome sequencing provides insights into the evolution of gene families encoding plant cell wall-degrading enzymes in longhorned beetles.</title>
        <authorList>
            <person name="Shin N.R."/>
            <person name="Okamura Y."/>
            <person name="Kirsch R."/>
            <person name="Pauchet Y."/>
        </authorList>
    </citation>
    <scope>NUCLEOTIDE SEQUENCE</scope>
    <source>
        <strain evidence="1">RBIC_L_NR</strain>
    </source>
</reference>
<name>A0AAV8WTU7_9CUCU</name>
<accession>A0AAV8WTU7</accession>
<keyword evidence="2" id="KW-1185">Reference proteome</keyword>
<organism evidence="1 2">
    <name type="scientific">Rhamnusium bicolor</name>
    <dbReference type="NCBI Taxonomy" id="1586634"/>
    <lineage>
        <taxon>Eukaryota</taxon>
        <taxon>Metazoa</taxon>
        <taxon>Ecdysozoa</taxon>
        <taxon>Arthropoda</taxon>
        <taxon>Hexapoda</taxon>
        <taxon>Insecta</taxon>
        <taxon>Pterygota</taxon>
        <taxon>Neoptera</taxon>
        <taxon>Endopterygota</taxon>
        <taxon>Coleoptera</taxon>
        <taxon>Polyphaga</taxon>
        <taxon>Cucujiformia</taxon>
        <taxon>Chrysomeloidea</taxon>
        <taxon>Cerambycidae</taxon>
        <taxon>Lepturinae</taxon>
        <taxon>Rhagiini</taxon>
        <taxon>Rhamnusium</taxon>
    </lineage>
</organism>
<dbReference type="PANTHER" id="PTHR37162:SF11">
    <property type="match status" value="1"/>
</dbReference>
<comment type="caution">
    <text evidence="1">The sequence shown here is derived from an EMBL/GenBank/DDBJ whole genome shotgun (WGS) entry which is preliminary data.</text>
</comment>
<dbReference type="Proteomes" id="UP001162156">
    <property type="component" value="Unassembled WGS sequence"/>
</dbReference>
<evidence type="ECO:0000313" key="2">
    <source>
        <dbReference type="Proteomes" id="UP001162156"/>
    </source>
</evidence>
<dbReference type="PANTHER" id="PTHR37162">
    <property type="entry name" value="HAT FAMILY DIMERISATION DOMAINCONTAINING PROTEIN-RELATED"/>
    <property type="match status" value="1"/>
</dbReference>
<dbReference type="AlphaFoldDB" id="A0AAV8WTU7"/>